<feature type="transmembrane region" description="Helical" evidence="1">
    <location>
        <begin position="39"/>
        <end position="56"/>
    </location>
</feature>
<organism evidence="2 3">
    <name type="scientific">Anaeromicropila herbilytica</name>
    <dbReference type="NCBI Taxonomy" id="2785025"/>
    <lineage>
        <taxon>Bacteria</taxon>
        <taxon>Bacillati</taxon>
        <taxon>Bacillota</taxon>
        <taxon>Clostridia</taxon>
        <taxon>Lachnospirales</taxon>
        <taxon>Lachnospiraceae</taxon>
        <taxon>Anaeromicropila</taxon>
    </lineage>
</organism>
<feature type="transmembrane region" description="Helical" evidence="1">
    <location>
        <begin position="68"/>
        <end position="89"/>
    </location>
</feature>
<evidence type="ECO:0000313" key="2">
    <source>
        <dbReference type="EMBL" id="BCN32657.1"/>
    </source>
</evidence>
<proteinExistence type="predicted"/>
<keyword evidence="1" id="KW-0472">Membrane</keyword>
<gene>
    <name evidence="2" type="ORF">bsdtb5_39520</name>
</gene>
<feature type="transmembrane region" description="Helical" evidence="1">
    <location>
        <begin position="6"/>
        <end position="27"/>
    </location>
</feature>
<name>A0A7R7EQG8_9FIRM</name>
<evidence type="ECO:0000256" key="1">
    <source>
        <dbReference type="SAM" id="Phobius"/>
    </source>
</evidence>
<evidence type="ECO:0000313" key="3">
    <source>
        <dbReference type="Proteomes" id="UP000595897"/>
    </source>
</evidence>
<dbReference type="KEGG" id="ahb:bsdtb5_39520"/>
<dbReference type="AlphaFoldDB" id="A0A7R7EQG8"/>
<sequence length="209" mass="23493">MIIVWYFVASFLAFIIFGAQIIVSNTFEKIKVQSKLTQYISQILSLVAFLVMYKVSSVKIPVLNLTGVISIKSVTLLIITVIVTAFIVSSCKKERHNLFEWFIGGVLMEIPQRLFMQTFFMIVLSGVENGYYIAILLNAILWVQFIILQEIISGSKINRVVIMDSISSAFFSIGVGLLYVQTGCILMTMLAHGLERIVSVKMGEYRGNI</sequence>
<dbReference type="Proteomes" id="UP000595897">
    <property type="component" value="Chromosome"/>
</dbReference>
<keyword evidence="1" id="KW-1133">Transmembrane helix</keyword>
<protein>
    <recommendedName>
        <fullName evidence="4">Abortive infection protein</fullName>
    </recommendedName>
</protein>
<reference evidence="2 3" key="1">
    <citation type="submission" date="2020-11" db="EMBL/GenBank/DDBJ databases">
        <title>Draft genome sequencing of a Lachnospiraceae strain isolated from anoxic soil subjected to BSD treatment.</title>
        <authorList>
            <person name="Uek A."/>
            <person name="Tonouchi A."/>
        </authorList>
    </citation>
    <scope>NUCLEOTIDE SEQUENCE [LARGE SCALE GENOMIC DNA]</scope>
    <source>
        <strain evidence="2 3">TB5</strain>
    </source>
</reference>
<accession>A0A7R7EQG8</accession>
<feature type="transmembrane region" description="Helical" evidence="1">
    <location>
        <begin position="101"/>
        <end position="124"/>
    </location>
</feature>
<feature type="transmembrane region" description="Helical" evidence="1">
    <location>
        <begin position="160"/>
        <end position="180"/>
    </location>
</feature>
<keyword evidence="3" id="KW-1185">Reference proteome</keyword>
<keyword evidence="1" id="KW-0812">Transmembrane</keyword>
<evidence type="ECO:0008006" key="4">
    <source>
        <dbReference type="Google" id="ProtNLM"/>
    </source>
</evidence>
<dbReference type="EMBL" id="AP024169">
    <property type="protein sequence ID" value="BCN32657.1"/>
    <property type="molecule type" value="Genomic_DNA"/>
</dbReference>
<dbReference type="RefSeq" id="WP_271713685.1">
    <property type="nucleotide sequence ID" value="NZ_AP024169.1"/>
</dbReference>
<feature type="transmembrane region" description="Helical" evidence="1">
    <location>
        <begin position="130"/>
        <end position="148"/>
    </location>
</feature>